<dbReference type="AlphaFoldDB" id="A0A9D7E209"/>
<evidence type="ECO:0000259" key="3">
    <source>
        <dbReference type="Pfam" id="PF22636"/>
    </source>
</evidence>
<dbReference type="PANTHER" id="PTHR36934:SF1">
    <property type="entry name" value="THIOESTERASE DOMAIN-CONTAINING PROTEIN"/>
    <property type="match status" value="1"/>
</dbReference>
<gene>
    <name evidence="4" type="ORF">IPH26_04515</name>
</gene>
<feature type="active site" evidence="1">
    <location>
        <position position="42"/>
    </location>
</feature>
<dbReference type="Gene3D" id="3.10.129.10">
    <property type="entry name" value="Hotdog Thioesterase"/>
    <property type="match status" value="1"/>
</dbReference>
<evidence type="ECO:0000313" key="5">
    <source>
        <dbReference type="Proteomes" id="UP000807785"/>
    </source>
</evidence>
<comment type="caution">
    <text evidence="4">The sequence shown here is derived from an EMBL/GenBank/DDBJ whole genome shotgun (WGS) entry which is preliminary data.</text>
</comment>
<dbReference type="Proteomes" id="UP000807785">
    <property type="component" value="Unassembled WGS sequence"/>
</dbReference>
<dbReference type="PIRSF" id="PIRSF014972">
    <property type="entry name" value="FlK"/>
    <property type="match status" value="1"/>
</dbReference>
<evidence type="ECO:0000313" key="4">
    <source>
        <dbReference type="EMBL" id="MBK6972237.1"/>
    </source>
</evidence>
<feature type="binding site" evidence="2">
    <location>
        <position position="70"/>
    </location>
    <ligand>
        <name>substrate</name>
    </ligand>
</feature>
<dbReference type="PANTHER" id="PTHR36934">
    <property type="entry name" value="BLR0278 PROTEIN"/>
    <property type="match status" value="1"/>
</dbReference>
<dbReference type="InterPro" id="IPR029069">
    <property type="entry name" value="HotDog_dom_sf"/>
</dbReference>
<feature type="active site" evidence="1">
    <location>
        <position position="50"/>
    </location>
</feature>
<proteinExistence type="predicted"/>
<feature type="binding site" evidence="2">
    <location>
        <position position="121"/>
    </location>
    <ligand>
        <name>substrate</name>
    </ligand>
</feature>
<feature type="domain" description="Fluoroacetyl-CoA-specific thioesterase-like" evidence="3">
    <location>
        <begin position="34"/>
        <end position="126"/>
    </location>
</feature>
<feature type="active site" evidence="1">
    <location>
        <position position="77"/>
    </location>
</feature>
<protein>
    <submittedName>
        <fullName evidence="4">Thioesterase family protein</fullName>
    </submittedName>
</protein>
<evidence type="ECO:0000256" key="1">
    <source>
        <dbReference type="PIRSR" id="PIRSR014972-1"/>
    </source>
</evidence>
<organism evidence="4 5">
    <name type="scientific">Candidatus Methylophosphatis roskildensis</name>
    <dbReference type="NCBI Taxonomy" id="2899263"/>
    <lineage>
        <taxon>Bacteria</taxon>
        <taxon>Pseudomonadati</taxon>
        <taxon>Pseudomonadota</taxon>
        <taxon>Betaproteobacteria</taxon>
        <taxon>Nitrosomonadales</taxon>
        <taxon>Sterolibacteriaceae</taxon>
        <taxon>Candidatus Methylophosphatis</taxon>
    </lineage>
</organism>
<sequence>MKQGLKAGLEHELKFTVTDRKTVPALYPESPSFVEMPAVLATGFMIGLLEWCCLELVKPYLEWPNEQTVGTHVDFSHTAATPPGFTVTVRARLDQIDERRLVFSVSAHDGVDTITTGRHERCIIDKPKFDARLAQKAAAA</sequence>
<dbReference type="InterPro" id="IPR025540">
    <property type="entry name" value="FlK"/>
</dbReference>
<dbReference type="EMBL" id="JADJEV010000002">
    <property type="protein sequence ID" value="MBK6972237.1"/>
    <property type="molecule type" value="Genomic_DNA"/>
</dbReference>
<name>A0A9D7E209_9PROT</name>
<evidence type="ECO:0000256" key="2">
    <source>
        <dbReference type="PIRSR" id="PIRSR014972-2"/>
    </source>
</evidence>
<feature type="binding site" evidence="2">
    <location>
        <position position="70"/>
    </location>
    <ligand>
        <name>CoA</name>
        <dbReference type="ChEBI" id="CHEBI:57287"/>
    </ligand>
</feature>
<dbReference type="SUPFAM" id="SSF54637">
    <property type="entry name" value="Thioesterase/thiol ester dehydrase-isomerase"/>
    <property type="match status" value="1"/>
</dbReference>
<accession>A0A9D7E209</accession>
<dbReference type="Pfam" id="PF22636">
    <property type="entry name" value="FlK"/>
    <property type="match status" value="1"/>
</dbReference>
<reference evidence="5" key="1">
    <citation type="journal article" date="2021" name="Nat. Commun.">
        <title>Connecting structure to function with the recovery of over 1000 high-quality metagenome-assembled genomes from activated sludge using long-read sequencing.</title>
        <authorList>
            <person name="Singleton C.M."/>
            <person name="Petriglieri F."/>
            <person name="Kristensen J.M."/>
            <person name="Kirkegaard R.H."/>
            <person name="Michaelsen T.Y."/>
            <person name="Andersen M.H."/>
            <person name="Kondrotaite Z."/>
            <person name="Karst S.M."/>
            <person name="Dueholm M.S."/>
            <person name="Nielsen P.H."/>
            <person name="Albertsen M."/>
        </authorList>
    </citation>
    <scope>NUCLEOTIDE SEQUENCE [LARGE SCALE GENOMIC DNA]</scope>
</reference>
<dbReference type="InterPro" id="IPR054485">
    <property type="entry name" value="FlK-like_dom"/>
</dbReference>